<dbReference type="AlphaFoldDB" id="A0A0G4PEB2"/>
<sequence>MVLQLVRSRSKEIRVTQHVLENAAANSRGADMLPLMWPYGEPGLEVSKDMLVRAISSDNVGFLLQKLGPTWTLDQPAILEIIQVSKDGAAILKVFLGLPALNLSVSEGLIESICCNRDAVEMLELVAKDGSLGVPITENAVHAAVLNWRAAASVINCLAQLSQDPLPVTERAIIGAVENPWRGDTVLKVLMRNSPDHMFTDRVFEKACCNKAAMMLLLDQTKKEPPLEKILSQISRCECARGKHAVEVLQVLVERHLVSVDQHLFETLVTNCDAVEFLLSLKQDVQITEGTLIAAIRGGECQGVLGIIHEEQGLISFTEKVTRAAFTIRPDPDFIRWLVGLQPELFVRDFFERTWTDDLDVDVRIGILLAFIDKTGSGITDIMLQDYPYDPDSPNNYQLEDFIRVLWYGDDLPYLPATERGTEIILERCDIDVIEIFLLYKGGLVTERVIQAAERNRIADKKEVMRLLREIPRLRGETMTLEVVTALDKIVE</sequence>
<proteinExistence type="predicted"/>
<keyword evidence="2" id="KW-1185">Reference proteome</keyword>
<dbReference type="EMBL" id="HG793145">
    <property type="protein sequence ID" value="CRL24680.1"/>
    <property type="molecule type" value="Genomic_DNA"/>
</dbReference>
<evidence type="ECO:0000313" key="1">
    <source>
        <dbReference type="EMBL" id="CRL24680.1"/>
    </source>
</evidence>
<name>A0A0G4PEB2_PENC3</name>
<dbReference type="STRING" id="1429867.A0A0G4PEB2"/>
<reference evidence="1 2" key="1">
    <citation type="journal article" date="2014" name="Nat. Commun.">
        <title>Multiple recent horizontal transfers of a large genomic region in cheese making fungi.</title>
        <authorList>
            <person name="Cheeseman K."/>
            <person name="Ropars J."/>
            <person name="Renault P."/>
            <person name="Dupont J."/>
            <person name="Gouzy J."/>
            <person name="Branca A."/>
            <person name="Abraham A.L."/>
            <person name="Ceppi M."/>
            <person name="Conseiller E."/>
            <person name="Debuchy R."/>
            <person name="Malagnac F."/>
            <person name="Goarin A."/>
            <person name="Silar P."/>
            <person name="Lacoste S."/>
            <person name="Sallet E."/>
            <person name="Bensimon A."/>
            <person name="Giraud T."/>
            <person name="Brygoo Y."/>
        </authorList>
    </citation>
    <scope>NUCLEOTIDE SEQUENCE [LARGE SCALE GENOMIC DNA]</scope>
    <source>
        <strain evidence="2">FM 013</strain>
    </source>
</reference>
<gene>
    <name evidence="1" type="ORF">PCAMFM013_S012g000290</name>
</gene>
<evidence type="ECO:0000313" key="2">
    <source>
        <dbReference type="Proteomes" id="UP000053732"/>
    </source>
</evidence>
<accession>A0A0G4PEB2</accession>
<protein>
    <submittedName>
        <fullName evidence="1">Str. FM013</fullName>
    </submittedName>
</protein>
<dbReference type="Proteomes" id="UP000053732">
    <property type="component" value="Unassembled WGS sequence"/>
</dbReference>
<organism evidence="1 2">
    <name type="scientific">Penicillium camemberti (strain FM 013)</name>
    <dbReference type="NCBI Taxonomy" id="1429867"/>
    <lineage>
        <taxon>Eukaryota</taxon>
        <taxon>Fungi</taxon>
        <taxon>Dikarya</taxon>
        <taxon>Ascomycota</taxon>
        <taxon>Pezizomycotina</taxon>
        <taxon>Eurotiomycetes</taxon>
        <taxon>Eurotiomycetidae</taxon>
        <taxon>Eurotiales</taxon>
        <taxon>Aspergillaceae</taxon>
        <taxon>Penicillium</taxon>
    </lineage>
</organism>